<dbReference type="InterPro" id="IPR004635">
    <property type="entry name" value="Pept_S49_SppA"/>
</dbReference>
<dbReference type="InterPro" id="IPR029045">
    <property type="entry name" value="ClpP/crotonase-like_dom_sf"/>
</dbReference>
<dbReference type="RefSeq" id="WP_034774293.1">
    <property type="nucleotide sequence ID" value="NZ_JPER01000001.1"/>
</dbReference>
<accession>A0A094JGY2</accession>
<reference evidence="10 11" key="1">
    <citation type="submission" date="2014-06" db="EMBL/GenBank/DDBJ databases">
        <title>The draft genome sequence of Idiomarina salinarum ISL-52.</title>
        <authorList>
            <person name="Du J."/>
            <person name="Shao Z."/>
        </authorList>
    </citation>
    <scope>NUCLEOTIDE SEQUENCE [LARGE SCALE GENOMIC DNA]</scope>
    <source>
        <strain evidence="10 11">ISL-52</strain>
    </source>
</reference>
<evidence type="ECO:0000256" key="7">
    <source>
        <dbReference type="PIRSR" id="PIRSR001217-1"/>
    </source>
</evidence>
<evidence type="ECO:0000256" key="6">
    <source>
        <dbReference type="ARBA" id="ARBA00023136"/>
    </source>
</evidence>
<dbReference type="STRING" id="435908.IDSA_03670"/>
<keyword evidence="3" id="KW-0645">Protease</keyword>
<feature type="active site" description="Nucleophile" evidence="7">
    <location>
        <position position="408"/>
    </location>
</feature>
<dbReference type="EMBL" id="JPER01000001">
    <property type="protein sequence ID" value="KFZ31796.1"/>
    <property type="molecule type" value="Genomic_DNA"/>
</dbReference>
<comment type="subcellular location">
    <subcellularLocation>
        <location evidence="1">Membrane</location>
    </subcellularLocation>
</comment>
<protein>
    <recommendedName>
        <fullName evidence="9">Peptidase S49 domain-containing protein</fullName>
    </recommendedName>
</protein>
<dbReference type="NCBIfam" id="TIGR00706">
    <property type="entry name" value="SppA_dom"/>
    <property type="match status" value="1"/>
</dbReference>
<evidence type="ECO:0000313" key="10">
    <source>
        <dbReference type="EMBL" id="KFZ31796.1"/>
    </source>
</evidence>
<dbReference type="CDD" id="cd07023">
    <property type="entry name" value="S49_Sppa_N_C"/>
    <property type="match status" value="1"/>
</dbReference>
<dbReference type="PIRSF" id="PIRSF001217">
    <property type="entry name" value="Protease_4_SppA"/>
    <property type="match status" value="1"/>
</dbReference>
<dbReference type="AlphaFoldDB" id="A0A094JGY2"/>
<evidence type="ECO:0000256" key="2">
    <source>
        <dbReference type="ARBA" id="ARBA00008683"/>
    </source>
</evidence>
<dbReference type="InterPro" id="IPR047272">
    <property type="entry name" value="S49_SppA_C"/>
</dbReference>
<dbReference type="PANTHER" id="PTHR33209:SF1">
    <property type="entry name" value="PEPTIDASE S49 DOMAIN-CONTAINING PROTEIN"/>
    <property type="match status" value="1"/>
</dbReference>
<name>A0A094JGY2_9GAMM</name>
<evidence type="ECO:0000256" key="4">
    <source>
        <dbReference type="ARBA" id="ARBA00022801"/>
    </source>
</evidence>
<evidence type="ECO:0000256" key="8">
    <source>
        <dbReference type="SAM" id="Phobius"/>
    </source>
</evidence>
<keyword evidence="4" id="KW-0378">Hydrolase</keyword>
<evidence type="ECO:0000256" key="3">
    <source>
        <dbReference type="ARBA" id="ARBA00022670"/>
    </source>
</evidence>
<dbReference type="InterPro" id="IPR002142">
    <property type="entry name" value="Peptidase_S49"/>
</dbReference>
<dbReference type="Gene3D" id="6.20.330.10">
    <property type="match status" value="1"/>
</dbReference>
<keyword evidence="11" id="KW-1185">Reference proteome</keyword>
<feature type="active site" description="Proton donor/acceptor" evidence="7">
    <location>
        <position position="202"/>
    </location>
</feature>
<organism evidence="10 11">
    <name type="scientific">Pseudidiomarina salinarum</name>
    <dbReference type="NCBI Taxonomy" id="435908"/>
    <lineage>
        <taxon>Bacteria</taxon>
        <taxon>Pseudomonadati</taxon>
        <taxon>Pseudomonadota</taxon>
        <taxon>Gammaproteobacteria</taxon>
        <taxon>Alteromonadales</taxon>
        <taxon>Idiomarinaceae</taxon>
        <taxon>Pseudidiomarina</taxon>
    </lineage>
</organism>
<keyword evidence="8" id="KW-1133">Transmembrane helix</keyword>
<dbReference type="InterPro" id="IPR004634">
    <property type="entry name" value="Pept_S49_pIV"/>
</dbReference>
<dbReference type="Pfam" id="PF01343">
    <property type="entry name" value="Peptidase_S49"/>
    <property type="match status" value="2"/>
</dbReference>
<comment type="similarity">
    <text evidence="2">Belongs to the peptidase S49 family.</text>
</comment>
<dbReference type="Gene3D" id="3.90.226.10">
    <property type="entry name" value="2-enoyl-CoA Hydratase, Chain A, domain 1"/>
    <property type="match status" value="2"/>
</dbReference>
<evidence type="ECO:0000313" key="11">
    <source>
        <dbReference type="Proteomes" id="UP000054363"/>
    </source>
</evidence>
<sequence length="616" mass="67946">MSGVSTVFKKLFGLINSIRKIIVNLVFFLVLAILVVFIVAEDEPIIVPDQGVVVVKIDGILVEEKTWVDPVDQFVGDTFGSQPEQPETLLSDVLRSIEFAAEDERISGIYLDLSNMAGGGLNKLEQVGEALLDFRESGKTVVTYADYFSQSQYYLAAYSDSIYLNPLGGLMFEGMGAYRLYYSELLEKLKVSTHVFKAGAYKSAVEPYTRNDMSDEAREAASELYSALWSNFTADLRDLRDIDPRALSGSLDDLQQLLQENNHDLARFAVASGLVDELKSREEFRQQMIDLTGLDEDEKSWRRINYKNYLTSVELMTPEADDDVDQIALVVARGTILDGYRKPGMIGGDSTAALLRKARLNDKTKAVVLRIDSPGGSGFASEVIRQEVLELQEAGIPVIASMSTVAASGGYWIAASADQIWASPDTITGSIGVFGLFFTIEDSLAAIGVYNDGFHTTEIPVLDPTRKLPEAAESFIQQTIDKFYRDFVTIVADSRGMSYEAVHEVAQGRVWTGARAQELGLVDSLGDLEDAVIAAAGLAGTENYKLIKVEPELSARERFLQEMFGQAMVLLPENSSPARLDPIQQQLMRIWSDLQISSKFNDPHGVYALCELCPVN</sequence>
<feature type="domain" description="Peptidase S49" evidence="9">
    <location>
        <begin position="391"/>
        <end position="539"/>
    </location>
</feature>
<feature type="transmembrane region" description="Helical" evidence="8">
    <location>
        <begin position="21"/>
        <end position="40"/>
    </location>
</feature>
<dbReference type="Proteomes" id="UP000054363">
    <property type="component" value="Unassembled WGS sequence"/>
</dbReference>
<comment type="caution">
    <text evidence="10">The sequence shown here is derived from an EMBL/GenBank/DDBJ whole genome shotgun (WGS) entry which is preliminary data.</text>
</comment>
<feature type="domain" description="Peptidase S49" evidence="9">
    <location>
        <begin position="134"/>
        <end position="293"/>
    </location>
</feature>
<keyword evidence="5" id="KW-0720">Serine protease</keyword>
<keyword evidence="8" id="KW-0812">Transmembrane</keyword>
<evidence type="ECO:0000259" key="9">
    <source>
        <dbReference type="Pfam" id="PF01343"/>
    </source>
</evidence>
<dbReference type="SUPFAM" id="SSF52096">
    <property type="entry name" value="ClpP/crotonase"/>
    <property type="match status" value="2"/>
</dbReference>
<dbReference type="OrthoDB" id="9764363at2"/>
<evidence type="ECO:0000256" key="5">
    <source>
        <dbReference type="ARBA" id="ARBA00022825"/>
    </source>
</evidence>
<gene>
    <name evidence="10" type="ORF">IDSA_03670</name>
</gene>
<dbReference type="NCBIfam" id="TIGR00705">
    <property type="entry name" value="SppA_67K"/>
    <property type="match status" value="1"/>
</dbReference>
<dbReference type="GO" id="GO:0016020">
    <property type="term" value="C:membrane"/>
    <property type="evidence" value="ECO:0007669"/>
    <property type="project" value="UniProtKB-SubCell"/>
</dbReference>
<evidence type="ECO:0000256" key="1">
    <source>
        <dbReference type="ARBA" id="ARBA00004370"/>
    </source>
</evidence>
<dbReference type="InterPro" id="IPR047217">
    <property type="entry name" value="S49_SppA_67K_type_N"/>
</dbReference>
<dbReference type="GO" id="GO:0008236">
    <property type="term" value="F:serine-type peptidase activity"/>
    <property type="evidence" value="ECO:0007669"/>
    <property type="project" value="UniProtKB-KW"/>
</dbReference>
<dbReference type="eggNOG" id="COG0616">
    <property type="taxonomic scope" value="Bacteria"/>
</dbReference>
<keyword evidence="6 8" id="KW-0472">Membrane</keyword>
<dbReference type="PANTHER" id="PTHR33209">
    <property type="entry name" value="PROTEASE 4"/>
    <property type="match status" value="1"/>
</dbReference>
<dbReference type="GO" id="GO:0006465">
    <property type="term" value="P:signal peptide processing"/>
    <property type="evidence" value="ECO:0007669"/>
    <property type="project" value="InterPro"/>
</dbReference>
<dbReference type="CDD" id="cd07018">
    <property type="entry name" value="S49_SppA_67K_type"/>
    <property type="match status" value="1"/>
</dbReference>
<proteinExistence type="inferred from homology"/>